<dbReference type="EMBL" id="FOIB01000007">
    <property type="protein sequence ID" value="SEU26620.1"/>
    <property type="molecule type" value="Genomic_DNA"/>
</dbReference>
<protein>
    <submittedName>
        <fullName evidence="6">Tetratricopeptide repeat-containing protein</fullName>
    </submittedName>
</protein>
<evidence type="ECO:0000256" key="2">
    <source>
        <dbReference type="ARBA" id="ARBA00022803"/>
    </source>
</evidence>
<keyword evidence="4" id="KW-0732">Signal</keyword>
<keyword evidence="1" id="KW-0677">Repeat</keyword>
<evidence type="ECO:0000313" key="6">
    <source>
        <dbReference type="EMBL" id="SEU26620.1"/>
    </source>
</evidence>
<proteinExistence type="predicted"/>
<organism evidence="5 8">
    <name type="scientific">Myxococcus fulvus</name>
    <dbReference type="NCBI Taxonomy" id="33"/>
    <lineage>
        <taxon>Bacteria</taxon>
        <taxon>Pseudomonadati</taxon>
        <taxon>Myxococcota</taxon>
        <taxon>Myxococcia</taxon>
        <taxon>Myxococcales</taxon>
        <taxon>Cystobacterineae</taxon>
        <taxon>Myxococcaceae</taxon>
        <taxon>Myxococcus</taxon>
    </lineage>
</organism>
<feature type="signal peptide" evidence="4">
    <location>
        <begin position="1"/>
        <end position="23"/>
    </location>
</feature>
<feature type="chain" id="PRO_5022987515" evidence="4">
    <location>
        <begin position="24"/>
        <end position="228"/>
    </location>
</feature>
<dbReference type="InterPro" id="IPR019734">
    <property type="entry name" value="TPR_rpt"/>
</dbReference>
<name>A0A511T6J9_MYXFU</name>
<feature type="repeat" description="TPR" evidence="3">
    <location>
        <begin position="21"/>
        <end position="54"/>
    </location>
</feature>
<dbReference type="PROSITE" id="PS50005">
    <property type="entry name" value="TPR"/>
    <property type="match status" value="1"/>
</dbReference>
<evidence type="ECO:0000313" key="8">
    <source>
        <dbReference type="Proteomes" id="UP000321514"/>
    </source>
</evidence>
<dbReference type="EMBL" id="BJXR01000036">
    <property type="protein sequence ID" value="GEN09804.1"/>
    <property type="molecule type" value="Genomic_DNA"/>
</dbReference>
<keyword evidence="2 3" id="KW-0802">TPR repeat</keyword>
<keyword evidence="7" id="KW-1185">Reference proteome</keyword>
<dbReference type="SUPFAM" id="SSF48452">
    <property type="entry name" value="TPR-like"/>
    <property type="match status" value="1"/>
</dbReference>
<sequence length="228" mass="25242">MLHALPLLVLALSAAPVPPPARALNTEGFRLYQAGRYPEALEKFQAAVREAPDYALPRYNAAATLGVLRKQGQVCEYGAHRDVIVEHLTQAVKLDARRLTRARQDADFDGIRDTLGWQRLQGRVPEKEADIPFLLRNVSWYGPGVGVHGTTRGLRFRTQGRVTLWNRDVDAEGKPHRSELSGTYSVKGRQVELRLRGEAPVTGTLTETGALTFPQWGTFTDAPSECDA</sequence>
<dbReference type="Gene3D" id="1.25.40.10">
    <property type="entry name" value="Tetratricopeptide repeat domain"/>
    <property type="match status" value="1"/>
</dbReference>
<evidence type="ECO:0000256" key="4">
    <source>
        <dbReference type="SAM" id="SignalP"/>
    </source>
</evidence>
<evidence type="ECO:0000256" key="1">
    <source>
        <dbReference type="ARBA" id="ARBA00022737"/>
    </source>
</evidence>
<accession>A0A511T6J9</accession>
<reference evidence="5 8" key="2">
    <citation type="submission" date="2019-07" db="EMBL/GenBank/DDBJ databases">
        <title>Whole genome shotgun sequence of Myxococcus fulvus NBRC 100333.</title>
        <authorList>
            <person name="Hosoyama A."/>
            <person name="Uohara A."/>
            <person name="Ohji S."/>
            <person name="Ichikawa N."/>
        </authorList>
    </citation>
    <scope>NUCLEOTIDE SEQUENCE [LARGE SCALE GENOMIC DNA]</scope>
    <source>
        <strain evidence="5 8">NBRC 100333</strain>
    </source>
</reference>
<reference evidence="6 7" key="1">
    <citation type="submission" date="2016-10" db="EMBL/GenBank/DDBJ databases">
        <authorList>
            <person name="Varghese N."/>
            <person name="Submissions S."/>
        </authorList>
    </citation>
    <scope>NUCLEOTIDE SEQUENCE [LARGE SCALE GENOMIC DNA]</scope>
    <source>
        <strain evidence="6 7">DSM 16525</strain>
    </source>
</reference>
<evidence type="ECO:0000313" key="5">
    <source>
        <dbReference type="EMBL" id="GEN09804.1"/>
    </source>
</evidence>
<dbReference type="RefSeq" id="WP_174816761.1">
    <property type="nucleotide sequence ID" value="NZ_BJXR01000036.1"/>
</dbReference>
<comment type="caution">
    <text evidence="5">The sequence shown here is derived from an EMBL/GenBank/DDBJ whole genome shotgun (WGS) entry which is preliminary data.</text>
</comment>
<dbReference type="Proteomes" id="UP000183760">
    <property type="component" value="Unassembled WGS sequence"/>
</dbReference>
<evidence type="ECO:0000256" key="3">
    <source>
        <dbReference type="PROSITE-ProRule" id="PRU00339"/>
    </source>
</evidence>
<evidence type="ECO:0000313" key="7">
    <source>
        <dbReference type="Proteomes" id="UP000183760"/>
    </source>
</evidence>
<dbReference type="STRING" id="1334629.MFUL124B02_20875"/>
<gene>
    <name evidence="5" type="ORF">MFU01_48410</name>
    <name evidence="6" type="ORF">SAMN05443572_107289</name>
</gene>
<dbReference type="Pfam" id="PF07719">
    <property type="entry name" value="TPR_2"/>
    <property type="match status" value="1"/>
</dbReference>
<dbReference type="Proteomes" id="UP000321514">
    <property type="component" value="Unassembled WGS sequence"/>
</dbReference>
<dbReference type="InterPro" id="IPR013105">
    <property type="entry name" value="TPR_2"/>
</dbReference>
<dbReference type="InterPro" id="IPR011990">
    <property type="entry name" value="TPR-like_helical_dom_sf"/>
</dbReference>
<dbReference type="AlphaFoldDB" id="A0A511T6J9"/>